<protein>
    <recommendedName>
        <fullName evidence="4">DUF748 domain-containing protein</fullName>
    </recommendedName>
</protein>
<organism evidence="2 3">
    <name type="scientific">Thalassotalea marina</name>
    <dbReference type="NCBI Taxonomy" id="1673741"/>
    <lineage>
        <taxon>Bacteria</taxon>
        <taxon>Pseudomonadati</taxon>
        <taxon>Pseudomonadota</taxon>
        <taxon>Gammaproteobacteria</taxon>
        <taxon>Alteromonadales</taxon>
        <taxon>Colwelliaceae</taxon>
        <taxon>Thalassotalea</taxon>
    </lineage>
</organism>
<gene>
    <name evidence="2" type="ORF">GCM10017161_37380</name>
</gene>
<dbReference type="AlphaFoldDB" id="A0A919EMR9"/>
<name>A0A919EMR9_9GAMM</name>
<keyword evidence="3" id="KW-1185">Reference proteome</keyword>
<evidence type="ECO:0008006" key="4">
    <source>
        <dbReference type="Google" id="ProtNLM"/>
    </source>
</evidence>
<dbReference type="EMBL" id="BNCK01000010">
    <property type="protein sequence ID" value="GHG04363.1"/>
    <property type="molecule type" value="Genomic_DNA"/>
</dbReference>
<dbReference type="Proteomes" id="UP000623842">
    <property type="component" value="Unassembled WGS sequence"/>
</dbReference>
<comment type="caution">
    <text evidence="2">The sequence shown here is derived from an EMBL/GenBank/DDBJ whole genome shotgun (WGS) entry which is preliminary data.</text>
</comment>
<evidence type="ECO:0000313" key="3">
    <source>
        <dbReference type="Proteomes" id="UP000623842"/>
    </source>
</evidence>
<sequence length="852" mass="92318">MMKHKRKLIFITSVAVLFAYLMLGTAGLVSYLANRTLAEQGLNVNINKIRLNPFAMTVEVSDVLLTYQNKSVLELAQLSVETRFGQLVNGNIAIAQANIADGKIVLNYQNDTVSLGGWLPSKTEEKQQENNTTSEPLNVFIQQVLLSNINVELNAQRKHQFVLQQAKISDSEFSSLAQRVNAELVMQLNNEPMKVTAKAEQLEGKWQLDISEMQGALTIDHYAQWIPEPWSSAKGQLTWNVKAAVNQLEKVWSVELASLTFNASSLAVPLLTAGESKKALLGELALSSNNTHLAISTINSGELSASLGTTDLALTSLQLPLDVSGQVSNFSLDSFNVNAPSSSIALMADAQGMNAKGIVTLAGSGVSWIDATNNDVLLKLAQLDITDLDWALSDALSLNIPALSLGNGEFSTLAQQPQGLSLGDSALPPLAKWRTVNIANIAIKPQAIAIEDIKADIEQITVVKTKEQPLANLTLRSKNSNEAEQTNTQQTSTEQANSEQTSNEQESESAQTSISLGSVEILGVPNINYYDYSLKFPMVQQLQIERLWVKNIVSQPITTKAEYSLLARMGKRAAIDVAGQLTPFDPTQGLSAKGTFTGVDLTQYSPFIADAIGHNIKQGMLNAKIDFAVDKKEIKGKVDTHIKAIALSPYIGKDDHQVTQNNLVPLNLAIGQLTDDKGNLDIDIPLSGNLDDPDIGLTGIISLITTKAMKEGAKSYLMQTFVPYANIVSVAMMAGGTLFAINVDDLKYPAEQVILDDKQKTFADQLAQILIDKPKLQITACPVLGKADGISGPVKTLADKKISELKAMGQQRFHHFVDYLVDEKGIASDRIVPCASELSTKKAQGHLSFSIK</sequence>
<accession>A0A919EMR9</accession>
<reference evidence="2" key="1">
    <citation type="journal article" date="2014" name="Int. J. Syst. Evol. Microbiol.">
        <title>Complete genome sequence of Corynebacterium casei LMG S-19264T (=DSM 44701T), isolated from a smear-ripened cheese.</title>
        <authorList>
            <consortium name="US DOE Joint Genome Institute (JGI-PGF)"/>
            <person name="Walter F."/>
            <person name="Albersmeier A."/>
            <person name="Kalinowski J."/>
            <person name="Ruckert C."/>
        </authorList>
    </citation>
    <scope>NUCLEOTIDE SEQUENCE</scope>
    <source>
        <strain evidence="2">KCTC 42731</strain>
    </source>
</reference>
<reference evidence="2" key="2">
    <citation type="submission" date="2020-09" db="EMBL/GenBank/DDBJ databases">
        <authorList>
            <person name="Sun Q."/>
            <person name="Kim S."/>
        </authorList>
    </citation>
    <scope>NUCLEOTIDE SEQUENCE</scope>
    <source>
        <strain evidence="2">KCTC 42731</strain>
    </source>
</reference>
<evidence type="ECO:0000313" key="2">
    <source>
        <dbReference type="EMBL" id="GHG04363.1"/>
    </source>
</evidence>
<feature type="region of interest" description="Disordered" evidence="1">
    <location>
        <begin position="473"/>
        <end position="511"/>
    </location>
</feature>
<proteinExistence type="predicted"/>
<dbReference type="Pfam" id="PF05359">
    <property type="entry name" value="DUF748"/>
    <property type="match status" value="2"/>
</dbReference>
<evidence type="ECO:0000256" key="1">
    <source>
        <dbReference type="SAM" id="MobiDB-lite"/>
    </source>
</evidence>
<dbReference type="InterPro" id="IPR008023">
    <property type="entry name" value="DUF748"/>
</dbReference>
<feature type="compositionally biased region" description="Low complexity" evidence="1">
    <location>
        <begin position="480"/>
        <end position="511"/>
    </location>
</feature>
<dbReference type="RefSeq" id="WP_189773830.1">
    <property type="nucleotide sequence ID" value="NZ_JBHUDA010000005.1"/>
</dbReference>